<evidence type="ECO:0008006" key="3">
    <source>
        <dbReference type="Google" id="ProtNLM"/>
    </source>
</evidence>
<feature type="non-terminal residue" evidence="1">
    <location>
        <position position="41"/>
    </location>
</feature>
<name>E2BPB5_HARSA</name>
<proteinExistence type="predicted"/>
<dbReference type="AlphaFoldDB" id="E2BPB5"/>
<organism evidence="2">
    <name type="scientific">Harpegnathos saltator</name>
    <name type="common">Jerdon's jumping ant</name>
    <dbReference type="NCBI Taxonomy" id="610380"/>
    <lineage>
        <taxon>Eukaryota</taxon>
        <taxon>Metazoa</taxon>
        <taxon>Ecdysozoa</taxon>
        <taxon>Arthropoda</taxon>
        <taxon>Hexapoda</taxon>
        <taxon>Insecta</taxon>
        <taxon>Pterygota</taxon>
        <taxon>Neoptera</taxon>
        <taxon>Endopterygota</taxon>
        <taxon>Hymenoptera</taxon>
        <taxon>Apocrita</taxon>
        <taxon>Aculeata</taxon>
        <taxon>Formicoidea</taxon>
        <taxon>Formicidae</taxon>
        <taxon>Ponerinae</taxon>
        <taxon>Ponerini</taxon>
        <taxon>Harpegnathos</taxon>
    </lineage>
</organism>
<dbReference type="Proteomes" id="UP000008237">
    <property type="component" value="Unassembled WGS sequence"/>
</dbReference>
<keyword evidence="2" id="KW-1185">Reference proteome</keyword>
<evidence type="ECO:0000313" key="1">
    <source>
        <dbReference type="EMBL" id="EFN82464.1"/>
    </source>
</evidence>
<sequence>VIGAAVLNLQISTRQIEKQHGILKSKVNRVLRANKFHPYHI</sequence>
<protein>
    <recommendedName>
        <fullName evidence="3">Transposase</fullName>
    </recommendedName>
</protein>
<gene>
    <name evidence="1" type="ORF">EAI_04298</name>
</gene>
<accession>E2BPB5</accession>
<dbReference type="EMBL" id="GL449586">
    <property type="protein sequence ID" value="EFN82464.1"/>
    <property type="molecule type" value="Genomic_DNA"/>
</dbReference>
<evidence type="ECO:0000313" key="2">
    <source>
        <dbReference type="Proteomes" id="UP000008237"/>
    </source>
</evidence>
<dbReference type="InParanoid" id="E2BPB5"/>
<feature type="non-terminal residue" evidence="1">
    <location>
        <position position="1"/>
    </location>
</feature>
<reference evidence="1 2" key="1">
    <citation type="journal article" date="2010" name="Science">
        <title>Genomic comparison of the ants Camponotus floridanus and Harpegnathos saltator.</title>
        <authorList>
            <person name="Bonasio R."/>
            <person name="Zhang G."/>
            <person name="Ye C."/>
            <person name="Mutti N.S."/>
            <person name="Fang X."/>
            <person name="Qin N."/>
            <person name="Donahue G."/>
            <person name="Yang P."/>
            <person name="Li Q."/>
            <person name="Li C."/>
            <person name="Zhang P."/>
            <person name="Huang Z."/>
            <person name="Berger S.L."/>
            <person name="Reinberg D."/>
            <person name="Wang J."/>
            <person name="Liebig J."/>
        </authorList>
    </citation>
    <scope>NUCLEOTIDE SEQUENCE [LARGE SCALE GENOMIC DNA]</scope>
    <source>
        <strain evidence="1 2">R22 G/1</strain>
    </source>
</reference>